<proteinExistence type="predicted"/>
<dbReference type="GeneID" id="36340228"/>
<dbReference type="CTD" id="36340228"/>
<evidence type="ECO:0000313" key="2">
    <source>
        <dbReference type="Proteomes" id="UP000019149"/>
    </source>
</evidence>
<organism evidence="1 2">
    <name type="scientific">Echinococcus granulosus</name>
    <name type="common">Hydatid tapeworm</name>
    <dbReference type="NCBI Taxonomy" id="6210"/>
    <lineage>
        <taxon>Eukaryota</taxon>
        <taxon>Metazoa</taxon>
        <taxon>Spiralia</taxon>
        <taxon>Lophotrochozoa</taxon>
        <taxon>Platyhelminthes</taxon>
        <taxon>Cestoda</taxon>
        <taxon>Eucestoda</taxon>
        <taxon>Cyclophyllidea</taxon>
        <taxon>Taeniidae</taxon>
        <taxon>Echinococcus</taxon>
        <taxon>Echinococcus granulosus group</taxon>
    </lineage>
</organism>
<evidence type="ECO:0000313" key="1">
    <source>
        <dbReference type="EMBL" id="EUB60680.1"/>
    </source>
</evidence>
<keyword evidence="2" id="KW-1185">Reference proteome</keyword>
<dbReference type="Proteomes" id="UP000019149">
    <property type="component" value="Unassembled WGS sequence"/>
</dbReference>
<dbReference type="AlphaFoldDB" id="W6UGN6"/>
<accession>W6UGN6</accession>
<protein>
    <submittedName>
        <fullName evidence="1">Uncharacterized protein</fullName>
    </submittedName>
</protein>
<name>W6UGN6_ECHGR</name>
<dbReference type="KEGG" id="egl:EGR_04513"/>
<dbReference type="RefSeq" id="XP_024351876.1">
    <property type="nucleotide sequence ID" value="XM_024493762.1"/>
</dbReference>
<comment type="caution">
    <text evidence="1">The sequence shown here is derived from an EMBL/GenBank/DDBJ whole genome shotgun (WGS) entry which is preliminary data.</text>
</comment>
<reference evidence="1 2" key="1">
    <citation type="journal article" date="2013" name="Nat. Genet.">
        <title>The genome of the hydatid tapeworm Echinococcus granulosus.</title>
        <authorList>
            <person name="Zheng H."/>
            <person name="Zhang W."/>
            <person name="Zhang L."/>
            <person name="Zhang Z."/>
            <person name="Li J."/>
            <person name="Lu G."/>
            <person name="Zhu Y."/>
            <person name="Wang Y."/>
            <person name="Huang Y."/>
            <person name="Liu J."/>
            <person name="Kang H."/>
            <person name="Chen J."/>
            <person name="Wang L."/>
            <person name="Chen A."/>
            <person name="Yu S."/>
            <person name="Gao Z."/>
            <person name="Jin L."/>
            <person name="Gu W."/>
            <person name="Wang Z."/>
            <person name="Zhao L."/>
            <person name="Shi B."/>
            <person name="Wen H."/>
            <person name="Lin R."/>
            <person name="Jones M.K."/>
            <person name="Brejova B."/>
            <person name="Vinar T."/>
            <person name="Zhao G."/>
            <person name="McManus D.P."/>
            <person name="Chen Z."/>
            <person name="Zhou Y."/>
            <person name="Wang S."/>
        </authorList>
    </citation>
    <scope>NUCLEOTIDE SEQUENCE [LARGE SCALE GENOMIC DNA]</scope>
</reference>
<sequence length="209" mass="23421">MLFKVNNQKVHLLPFFNEQDNFGIASYLCIIDSANVMKNGLGCPSCTNSSSSFTLHGSAVTEEKLNFQNPFILPDQLCITVHLRELSDTTDFLYELCLLTKNQKQVTRHQKQALTVKNDARIAEFVFSRESGIKSGSCGTEKALVDSTLSKCIVSKSYKSCNGMLYQLSVLLSIAFQLVTTVTESIRALLEKKKDLEEIRNSLKTRSYT</sequence>
<dbReference type="EMBL" id="APAU02000028">
    <property type="protein sequence ID" value="EUB60680.1"/>
    <property type="molecule type" value="Genomic_DNA"/>
</dbReference>
<gene>
    <name evidence="1" type="ORF">EGR_04513</name>
</gene>